<keyword evidence="3" id="KW-1185">Reference proteome</keyword>
<accession>A0AA86GNH3</accession>
<evidence type="ECO:0000313" key="2">
    <source>
        <dbReference type="EMBL" id="AMG76198.1"/>
    </source>
</evidence>
<dbReference type="GO" id="GO:0016491">
    <property type="term" value="F:oxidoreductase activity"/>
    <property type="evidence" value="ECO:0007669"/>
    <property type="project" value="UniProtKB-KW"/>
</dbReference>
<evidence type="ECO:0008006" key="4">
    <source>
        <dbReference type="Google" id="ProtNLM"/>
    </source>
</evidence>
<evidence type="ECO:0000313" key="3">
    <source>
        <dbReference type="Proteomes" id="UP000058599"/>
    </source>
</evidence>
<protein>
    <recommendedName>
        <fullName evidence="4">Homogentisate 1,2-dioxygenase</fullName>
    </recommendedName>
</protein>
<reference evidence="2 3" key="1">
    <citation type="journal article" date="2016" name="BMC Genomics">
        <title>Genomic analysis of the nitrate-respiring Sphingopyxis granuli (formerly Sphingomonas macrogoltabida) strain TFA.</title>
        <authorList>
            <person name="Garcia-Romero I."/>
            <person name="Perez-Pulido A.J."/>
            <person name="Gonzalez-Flores Y.E."/>
            <person name="Reyes-Ramirez F."/>
            <person name="Santero E."/>
            <person name="Floriano B."/>
        </authorList>
    </citation>
    <scope>NUCLEOTIDE SEQUENCE [LARGE SCALE GENOMIC DNA]</scope>
    <source>
        <strain evidence="2 3">TFA</strain>
    </source>
</reference>
<dbReference type="Proteomes" id="UP000058599">
    <property type="component" value="Chromosome"/>
</dbReference>
<organism evidence="2 3">
    <name type="scientific">Sphingopyxis granuli</name>
    <dbReference type="NCBI Taxonomy" id="267128"/>
    <lineage>
        <taxon>Bacteria</taxon>
        <taxon>Pseudomonadati</taxon>
        <taxon>Pseudomonadota</taxon>
        <taxon>Alphaproteobacteria</taxon>
        <taxon>Sphingomonadales</taxon>
        <taxon>Sphingomonadaceae</taxon>
        <taxon>Sphingopyxis</taxon>
    </lineage>
</organism>
<evidence type="ECO:0000256" key="1">
    <source>
        <dbReference type="SAM" id="SignalP"/>
    </source>
</evidence>
<feature type="signal peptide" evidence="1">
    <location>
        <begin position="1"/>
        <end position="25"/>
    </location>
</feature>
<gene>
    <name evidence="2" type="ORF">SGRAN_3866</name>
</gene>
<keyword evidence="1" id="KW-0732">Signal</keyword>
<keyword evidence="2" id="KW-0560">Oxidoreductase</keyword>
<feature type="chain" id="PRO_5041725694" description="Homogentisate 1,2-dioxygenase" evidence="1">
    <location>
        <begin position="26"/>
        <end position="181"/>
    </location>
</feature>
<proteinExistence type="predicted"/>
<dbReference type="AlphaFoldDB" id="A0AA86GNH3"/>
<dbReference type="EMBL" id="CP012199">
    <property type="protein sequence ID" value="AMG76198.1"/>
    <property type="molecule type" value="Genomic_DNA"/>
</dbReference>
<name>A0AA86GNH3_9SPHN</name>
<dbReference type="KEGG" id="sgi:SGRAN_3866"/>
<sequence length="181" mass="18448">MRPSLLLFSLVLPMALPLAAGSALAQAPAGADPACAGKPPAALPASLADWRTPDAMKAAGNAKTAAKAALKPGAAVRATLLPTPKVAYPVRPEKPGGTVSYGGLFRFTVAREGVWRVALGSAAWVDVVLDGKAMRSVAHGHGPACSGVRKMVDYRLTPGTYTLQVAANGSDSLTLLVTPQP</sequence>